<dbReference type="SUPFAM" id="SSF53335">
    <property type="entry name" value="S-adenosyl-L-methionine-dependent methyltransferases"/>
    <property type="match status" value="1"/>
</dbReference>
<name>A0A2S2KPZ9_9ARCH</name>
<dbReference type="Proteomes" id="UP000245829">
    <property type="component" value="Unassembled WGS sequence"/>
</dbReference>
<protein>
    <recommendedName>
        <fullName evidence="3">Class I SAM-dependent methyltransferase</fullName>
    </recommendedName>
</protein>
<accession>A0A2S2KPZ9</accession>
<dbReference type="GeneID" id="76209675"/>
<dbReference type="AlphaFoldDB" id="A0A2S2KPZ9"/>
<gene>
    <name evidence="1" type="ORF">NZNM25_03360</name>
</gene>
<dbReference type="EMBL" id="BGKI01000001">
    <property type="protein sequence ID" value="GBH33545.1"/>
    <property type="molecule type" value="Genomic_DNA"/>
</dbReference>
<dbReference type="RefSeq" id="WP_109876184.1">
    <property type="nucleotide sequence ID" value="NZ_AP026695.1"/>
</dbReference>
<reference evidence="1 2" key="1">
    <citation type="submission" date="2018-05" db="EMBL/GenBank/DDBJ databases">
        <title>genome sequencing of Nitrosopumilus sp. NM25.</title>
        <authorList>
            <person name="Mori K."/>
            <person name="Nakagawa T."/>
        </authorList>
    </citation>
    <scope>NUCLEOTIDE SEQUENCE [LARGE SCALE GENOMIC DNA]</scope>
    <source>
        <strain evidence="1 2">NM25</strain>
    </source>
</reference>
<evidence type="ECO:0000313" key="1">
    <source>
        <dbReference type="EMBL" id="GBH33545.1"/>
    </source>
</evidence>
<sequence>MVEHLAKNLVELKKEFSKMYDGGSQIQEIIPKSKSELFPIEDHDLKLLHEFATKNPIYYDSFEKTIGQTDCIVYEGDINKYWLNSIQHSSSRAPFSPTWIMSGYIGALFAKKFGYSEVIDIGSGDGRIAFCAKVLGLESYSIEIDDVLVELQKQLTTILDFRPFCADAVHFDYLSLNLTHPIFFIGGLAQMGGITLSSGVLEKIYSIPNLRKNSGWVFAGTHSKKYTPDPKNKAGWGTLIEKNNLKYVQTISLPTVWTFHEPDETPYIFAVSR</sequence>
<organism evidence="1 2">
    <name type="scientific">Nitrosopumilus zosterae</name>
    <dbReference type="NCBI Taxonomy" id="718286"/>
    <lineage>
        <taxon>Archaea</taxon>
        <taxon>Nitrososphaerota</taxon>
        <taxon>Nitrososphaeria</taxon>
        <taxon>Nitrosopumilales</taxon>
        <taxon>Nitrosopumilaceae</taxon>
        <taxon>Nitrosopumilus</taxon>
    </lineage>
</organism>
<keyword evidence="2" id="KW-1185">Reference proteome</keyword>
<proteinExistence type="predicted"/>
<dbReference type="InterPro" id="IPR029063">
    <property type="entry name" value="SAM-dependent_MTases_sf"/>
</dbReference>
<evidence type="ECO:0000313" key="2">
    <source>
        <dbReference type="Proteomes" id="UP000245829"/>
    </source>
</evidence>
<dbReference type="OrthoDB" id="7386at2157"/>
<comment type="caution">
    <text evidence="1">The sequence shown here is derived from an EMBL/GenBank/DDBJ whole genome shotgun (WGS) entry which is preliminary data.</text>
</comment>
<evidence type="ECO:0008006" key="3">
    <source>
        <dbReference type="Google" id="ProtNLM"/>
    </source>
</evidence>